<organism evidence="2">
    <name type="scientific">marine sediment metagenome</name>
    <dbReference type="NCBI Taxonomy" id="412755"/>
    <lineage>
        <taxon>unclassified sequences</taxon>
        <taxon>metagenomes</taxon>
        <taxon>ecological metagenomes</taxon>
    </lineage>
</organism>
<sequence>DVDARAAVMNVGDLSEDAIEALAKRISERKKGKGPDQSKAPRTPKEEPEEVAT</sequence>
<feature type="region of interest" description="Disordered" evidence="1">
    <location>
        <begin position="25"/>
        <end position="53"/>
    </location>
</feature>
<name>X0WH11_9ZZZZ</name>
<reference evidence="2" key="1">
    <citation type="journal article" date="2014" name="Front. Microbiol.">
        <title>High frequency of phylogenetically diverse reductive dehalogenase-homologous genes in deep subseafloor sedimentary metagenomes.</title>
        <authorList>
            <person name="Kawai M."/>
            <person name="Futagami T."/>
            <person name="Toyoda A."/>
            <person name="Takaki Y."/>
            <person name="Nishi S."/>
            <person name="Hori S."/>
            <person name="Arai W."/>
            <person name="Tsubouchi T."/>
            <person name="Morono Y."/>
            <person name="Uchiyama I."/>
            <person name="Ito T."/>
            <person name="Fujiyama A."/>
            <person name="Inagaki F."/>
            <person name="Takami H."/>
        </authorList>
    </citation>
    <scope>NUCLEOTIDE SEQUENCE</scope>
    <source>
        <strain evidence="2">Expedition CK06-06</strain>
    </source>
</reference>
<gene>
    <name evidence="2" type="ORF">S01H1_35481</name>
</gene>
<accession>X0WH11</accession>
<dbReference type="AlphaFoldDB" id="X0WH11"/>
<evidence type="ECO:0000313" key="2">
    <source>
        <dbReference type="EMBL" id="GAG11966.1"/>
    </source>
</evidence>
<comment type="caution">
    <text evidence="2">The sequence shown here is derived from an EMBL/GenBank/DDBJ whole genome shotgun (WGS) entry which is preliminary data.</text>
</comment>
<feature type="non-terminal residue" evidence="2">
    <location>
        <position position="1"/>
    </location>
</feature>
<evidence type="ECO:0000256" key="1">
    <source>
        <dbReference type="SAM" id="MobiDB-lite"/>
    </source>
</evidence>
<proteinExistence type="predicted"/>
<dbReference type="EMBL" id="BARS01022176">
    <property type="protein sequence ID" value="GAG11966.1"/>
    <property type="molecule type" value="Genomic_DNA"/>
</dbReference>
<protein>
    <submittedName>
        <fullName evidence="2">Uncharacterized protein</fullName>
    </submittedName>
</protein>